<reference evidence="8" key="2">
    <citation type="submission" date="2011-02" db="EMBL/GenBank/DDBJ databases">
        <authorList>
            <person name="MacLean D."/>
        </authorList>
    </citation>
    <scope>NUCLEOTIDE SEQUENCE</scope>
</reference>
<dbReference type="PROSITE" id="PS00444">
    <property type="entry name" value="POLYPRENYL_SYNTHASE_2"/>
    <property type="match status" value="1"/>
</dbReference>
<keyword evidence="4" id="KW-0479">Metal-binding</keyword>
<evidence type="ECO:0000256" key="6">
    <source>
        <dbReference type="ARBA" id="ARBA00023229"/>
    </source>
</evidence>
<dbReference type="GO" id="GO:0006744">
    <property type="term" value="P:ubiquinone biosynthetic process"/>
    <property type="evidence" value="ECO:0007669"/>
    <property type="project" value="TreeGrafter"/>
</dbReference>
<dbReference type="AlphaFoldDB" id="F0W7Y8"/>
<evidence type="ECO:0000313" key="8">
    <source>
        <dbReference type="EMBL" id="CCA17241.1"/>
    </source>
</evidence>
<dbReference type="GO" id="GO:0004659">
    <property type="term" value="F:prenyltransferase activity"/>
    <property type="evidence" value="ECO:0007669"/>
    <property type="project" value="InterPro"/>
</dbReference>
<dbReference type="GO" id="GO:0046872">
    <property type="term" value="F:metal ion binding"/>
    <property type="evidence" value="ECO:0007669"/>
    <property type="project" value="UniProtKB-KW"/>
</dbReference>
<comment type="similarity">
    <text evidence="2 7">Belongs to the FPP/GGPP synthase family.</text>
</comment>
<name>F0W7Y8_9STRA</name>
<organism evidence="8">
    <name type="scientific">Albugo laibachii Nc14</name>
    <dbReference type="NCBI Taxonomy" id="890382"/>
    <lineage>
        <taxon>Eukaryota</taxon>
        <taxon>Sar</taxon>
        <taxon>Stramenopiles</taxon>
        <taxon>Oomycota</taxon>
        <taxon>Peronosporomycetes</taxon>
        <taxon>Albuginales</taxon>
        <taxon>Albuginaceae</taxon>
        <taxon>Albugo</taxon>
    </lineage>
</organism>
<keyword evidence="5" id="KW-0460">Magnesium</keyword>
<reference evidence="8" key="1">
    <citation type="journal article" date="2011" name="PLoS Biol.">
        <title>Gene gain and loss during evolution of obligate parasitism in the white rust pathogen of Arabidopsis thaliana.</title>
        <authorList>
            <person name="Kemen E."/>
            <person name="Gardiner A."/>
            <person name="Schultz-Larsen T."/>
            <person name="Kemen A.C."/>
            <person name="Balmuth A.L."/>
            <person name="Robert-Seilaniantz A."/>
            <person name="Bailey K."/>
            <person name="Holub E."/>
            <person name="Studholme D.J."/>
            <person name="Maclean D."/>
            <person name="Jones J.D."/>
        </authorList>
    </citation>
    <scope>NUCLEOTIDE SEQUENCE</scope>
</reference>
<dbReference type="SUPFAM" id="SSF48576">
    <property type="entry name" value="Terpenoid synthases"/>
    <property type="match status" value="1"/>
</dbReference>
<dbReference type="PANTHER" id="PTHR12001:SF69">
    <property type="entry name" value="ALL TRANS-POLYPRENYL-DIPHOSPHATE SYNTHASE PDSS1"/>
    <property type="match status" value="1"/>
</dbReference>
<dbReference type="PANTHER" id="PTHR12001">
    <property type="entry name" value="GERANYLGERANYL PYROPHOSPHATE SYNTHASE"/>
    <property type="match status" value="1"/>
</dbReference>
<dbReference type="GO" id="GO:0008299">
    <property type="term" value="P:isoprenoid biosynthetic process"/>
    <property type="evidence" value="ECO:0007669"/>
    <property type="project" value="UniProtKB-KW"/>
</dbReference>
<keyword evidence="6" id="KW-0414">Isoprene biosynthesis</keyword>
<dbReference type="GO" id="GO:1990234">
    <property type="term" value="C:transferase complex"/>
    <property type="evidence" value="ECO:0007669"/>
    <property type="project" value="TreeGrafter"/>
</dbReference>
<dbReference type="EMBL" id="FR824077">
    <property type="protein sequence ID" value="CCA17241.1"/>
    <property type="molecule type" value="Genomic_DNA"/>
</dbReference>
<accession>F0W7Y8</accession>
<dbReference type="InterPro" id="IPR033749">
    <property type="entry name" value="Polyprenyl_synt_CS"/>
</dbReference>
<gene>
    <name evidence="8" type="primary">AlNc14C32G2938</name>
    <name evidence="8" type="ORF">ALNC14_033840</name>
</gene>
<dbReference type="InterPro" id="IPR000092">
    <property type="entry name" value="Polyprenyl_synt"/>
</dbReference>
<dbReference type="HOGENOM" id="CLU_014015_1_2_1"/>
<evidence type="ECO:0000256" key="1">
    <source>
        <dbReference type="ARBA" id="ARBA00001946"/>
    </source>
</evidence>
<evidence type="ECO:0000256" key="4">
    <source>
        <dbReference type="ARBA" id="ARBA00022723"/>
    </source>
</evidence>
<keyword evidence="3 7" id="KW-0808">Transferase</keyword>
<sequence length="452" mass="50231">MKPWAPNIRVAISSWRRTDVVKLTQSQTQSKRSFTVAIQERAMRALKEKVIEDLEHNPNLWLSKSAVDAATVSILDPSPMYAHNQANSTVLPNMLTGQLQCSPAPGSRVDTIGTFVTQEDPFLLVQTELQSVTESIKQILGTDHPVLSTVAKYFFEQDGGKKVRPTMVLLMSQAAEVNRLSNELPLPSSQSKEFTMAAQQRLAEITEMIHTASLLHDDVIDEAEMRRGIQSVNRVFGDKLSILAGDFLLARSSVCLARLRNVKVVELMSTIIEHLVKGEVMQMRNVQNRSNISLLEYYLRKNYYKTASLMANSCKAALTLGQHTDYVCEMGFAYGRHLGLAFQLIDDVLDYEGLESGKPLLADLRCGVITAPLLLAQEEFPQLKALSDRKFSRDGDIDQAYELVCQSSGIQKTKDLAIDQANLACDAILQFAASPARDALVRLAQCIVIRSK</sequence>
<evidence type="ECO:0000256" key="2">
    <source>
        <dbReference type="ARBA" id="ARBA00006706"/>
    </source>
</evidence>
<dbReference type="Pfam" id="PF00348">
    <property type="entry name" value="polyprenyl_synt"/>
    <property type="match status" value="1"/>
</dbReference>
<protein>
    <submittedName>
        <fullName evidence="8">Uncharacterized protein AlNc14C32G2938</fullName>
    </submittedName>
</protein>
<comment type="cofactor">
    <cofactor evidence="1">
        <name>Mg(2+)</name>
        <dbReference type="ChEBI" id="CHEBI:18420"/>
    </cofactor>
</comment>
<evidence type="ECO:0000256" key="7">
    <source>
        <dbReference type="RuleBase" id="RU004466"/>
    </source>
</evidence>
<evidence type="ECO:0000256" key="5">
    <source>
        <dbReference type="ARBA" id="ARBA00022842"/>
    </source>
</evidence>
<proteinExistence type="inferred from homology"/>
<dbReference type="CDD" id="cd00685">
    <property type="entry name" value="Trans_IPPS_HT"/>
    <property type="match status" value="1"/>
</dbReference>
<dbReference type="PROSITE" id="PS00723">
    <property type="entry name" value="POLYPRENYL_SYNTHASE_1"/>
    <property type="match status" value="1"/>
</dbReference>
<dbReference type="SFLD" id="SFLDS00005">
    <property type="entry name" value="Isoprenoid_Synthase_Type_I"/>
    <property type="match status" value="1"/>
</dbReference>
<dbReference type="Gene3D" id="1.10.600.10">
    <property type="entry name" value="Farnesyl Diphosphate Synthase"/>
    <property type="match status" value="1"/>
</dbReference>
<evidence type="ECO:0000256" key="3">
    <source>
        <dbReference type="ARBA" id="ARBA00022679"/>
    </source>
</evidence>
<dbReference type="InterPro" id="IPR008949">
    <property type="entry name" value="Isoprenoid_synthase_dom_sf"/>
</dbReference>